<evidence type="ECO:0008006" key="3">
    <source>
        <dbReference type="Google" id="ProtNLM"/>
    </source>
</evidence>
<dbReference type="PIRSF" id="PIRSF028235">
    <property type="entry name" value="UCP028235"/>
    <property type="match status" value="1"/>
</dbReference>
<dbReference type="AlphaFoldDB" id="H8Z289"/>
<dbReference type="STRING" id="631362.Thi970DRAFT_02929"/>
<sequence>MSQPPFRLVTRSDFDGLVCAVLLKHLDLIDDIQFVHPKDMQDGKIDITSRDITTNLPYVEGVHLAFDHHLSETLRNAKRDNHIIDPDAPSAARVVWRHYGGHDAFPVGWDEMMEAVDKGDAAQFDRDEILHPQGWVLLNFLMDARTGLGRFREFRISNYALMMDLIDYCKNHGIDDILALPDVRERVDLYFEQEPKFKEQIQRCATVHGNLVVLNLRGEETIWAGNRFMIYALFPQCNISIHVMWGLKQQNTVMATGKSIFDRGSKTNVGELMLAYGGGGHQAAGTCQIENERADAVLQELITRINADG</sequence>
<dbReference type="OrthoDB" id="105221at2"/>
<evidence type="ECO:0000313" key="1">
    <source>
        <dbReference type="EMBL" id="EIC22651.1"/>
    </source>
</evidence>
<accession>H8Z289</accession>
<dbReference type="eggNOG" id="COG0618">
    <property type="taxonomic scope" value="Bacteria"/>
</dbReference>
<name>H8Z289_9GAMM</name>
<dbReference type="InterPro" id="IPR038763">
    <property type="entry name" value="DHH_sf"/>
</dbReference>
<reference evidence="2" key="1">
    <citation type="submission" date="2011-06" db="EMBL/GenBank/DDBJ databases">
        <authorList>
            <consortium name="US DOE Joint Genome Institute (JGI-PGF)"/>
            <person name="Lucas S."/>
            <person name="Han J."/>
            <person name="Lapidus A."/>
            <person name="Cheng J.-F."/>
            <person name="Goodwin L."/>
            <person name="Pitluck S."/>
            <person name="Peters L."/>
            <person name="Land M.L."/>
            <person name="Hauser L."/>
            <person name="Vogl K."/>
            <person name="Liu Z."/>
            <person name="Overmann J."/>
            <person name="Frigaard N.-U."/>
            <person name="Bryant D.A."/>
            <person name="Woyke T.J."/>
        </authorList>
    </citation>
    <scope>NUCLEOTIDE SEQUENCE [LARGE SCALE GENOMIC DNA]</scope>
    <source>
        <strain evidence="2">970</strain>
    </source>
</reference>
<reference evidence="1 2" key="2">
    <citation type="submission" date="2011-11" db="EMBL/GenBank/DDBJ databases">
        <authorList>
            <consortium name="US DOE Joint Genome Institute"/>
            <person name="Lucas S."/>
            <person name="Han J."/>
            <person name="Lapidus A."/>
            <person name="Cheng J.-F."/>
            <person name="Goodwin L."/>
            <person name="Pitluck S."/>
            <person name="Peters L."/>
            <person name="Ovchinnikova G."/>
            <person name="Zhang X."/>
            <person name="Detter J.C."/>
            <person name="Han C."/>
            <person name="Tapia R."/>
            <person name="Land M."/>
            <person name="Hauser L."/>
            <person name="Kyrpides N."/>
            <person name="Ivanova N."/>
            <person name="Pagani I."/>
            <person name="Vogl K."/>
            <person name="Liu Z."/>
            <person name="Overmann J."/>
            <person name="Frigaard N.-U."/>
            <person name="Bryant D."/>
            <person name="Woyke T."/>
        </authorList>
    </citation>
    <scope>NUCLEOTIDE SEQUENCE [LARGE SCALE GENOMIC DNA]</scope>
    <source>
        <strain evidence="1 2">970</strain>
    </source>
</reference>
<evidence type="ECO:0000313" key="2">
    <source>
        <dbReference type="Proteomes" id="UP000002964"/>
    </source>
</evidence>
<dbReference type="HOGENOM" id="CLU_917553_0_0_6"/>
<dbReference type="Proteomes" id="UP000002964">
    <property type="component" value="Unassembled WGS sequence"/>
</dbReference>
<gene>
    <name evidence="1" type="ORF">Thi970DRAFT_02929</name>
</gene>
<keyword evidence="2" id="KW-1185">Reference proteome</keyword>
<proteinExistence type="predicted"/>
<dbReference type="Gene3D" id="3.10.310.30">
    <property type="match status" value="1"/>
</dbReference>
<protein>
    <recommendedName>
        <fullName evidence="3">Exopolyphosphatase-like enzyme</fullName>
    </recommendedName>
</protein>
<dbReference type="RefSeq" id="WP_009149623.1">
    <property type="nucleotide sequence ID" value="NZ_CP121471.1"/>
</dbReference>
<dbReference type="InterPro" id="IPR016877">
    <property type="entry name" value="UCP028235"/>
</dbReference>
<organism evidence="1 2">
    <name type="scientific">Thiorhodovibrio frisius</name>
    <dbReference type="NCBI Taxonomy" id="631362"/>
    <lineage>
        <taxon>Bacteria</taxon>
        <taxon>Pseudomonadati</taxon>
        <taxon>Pseudomonadota</taxon>
        <taxon>Gammaproteobacteria</taxon>
        <taxon>Chromatiales</taxon>
        <taxon>Chromatiaceae</taxon>
        <taxon>Thiorhodovibrio</taxon>
    </lineage>
</organism>
<dbReference type="EMBL" id="JH603169">
    <property type="protein sequence ID" value="EIC22651.1"/>
    <property type="molecule type" value="Genomic_DNA"/>
</dbReference>
<dbReference type="SUPFAM" id="SSF64182">
    <property type="entry name" value="DHH phosphoesterases"/>
    <property type="match status" value="1"/>
</dbReference>